<dbReference type="RefSeq" id="WP_332081320.1">
    <property type="nucleotide sequence ID" value="NZ_JAZHYN010000016.1"/>
</dbReference>
<keyword evidence="4" id="KW-1003">Cell membrane</keyword>
<proteinExistence type="inferred from homology"/>
<evidence type="ECO:0000313" key="15">
    <source>
        <dbReference type="Proteomes" id="UP001350748"/>
    </source>
</evidence>
<dbReference type="Gene3D" id="1.20.58.340">
    <property type="entry name" value="Magnesium transport protein CorA, transmembrane region"/>
    <property type="match status" value="2"/>
</dbReference>
<sequence>MTFHHLKLPPQPGIPGCLWLLRFNPAGGVEAGTIEDFDRLTEGGDAPEEGFLWLHMDLTDVRARPLISRISALSEEARKSLCEPVDHQYLAYSDGVVSGALLDHERDLSGRTSRTDYVRFACGESFFVSARRLPMMSIEATRIMISRGAPVTTPLALFEMLIHTLIDGLARIAQEIGAAFDRVEDRIIDQRARQARAALGATRRDAVRLARQISGLTTTIARLEDIEEEEDDLRDDDLRATASRLAQHASALGQDVTSLQERARLLQDELNAMLSLETNDRLYALTVTTMLLLPATFVTGYFGMNTKNLAFTEEDNGSLYATILCVLASVAMLFLMRRMGLAGAPESDDHKEAPPERRDRPADRSF</sequence>
<evidence type="ECO:0000256" key="6">
    <source>
        <dbReference type="ARBA" id="ARBA00022692"/>
    </source>
</evidence>
<feature type="transmembrane region" description="Helical" evidence="13">
    <location>
        <begin position="282"/>
        <end position="302"/>
    </location>
</feature>
<evidence type="ECO:0000256" key="9">
    <source>
        <dbReference type="ARBA" id="ARBA00023065"/>
    </source>
</evidence>
<feature type="transmembrane region" description="Helical" evidence="13">
    <location>
        <begin position="317"/>
        <end position="336"/>
    </location>
</feature>
<evidence type="ECO:0000256" key="3">
    <source>
        <dbReference type="ARBA" id="ARBA00022448"/>
    </source>
</evidence>
<evidence type="ECO:0000256" key="8">
    <source>
        <dbReference type="ARBA" id="ARBA00022989"/>
    </source>
</evidence>
<keyword evidence="3" id="KW-0813">Transport</keyword>
<name>A0ABU7XG08_9HYPH</name>
<dbReference type="SUPFAM" id="SSF143865">
    <property type="entry name" value="CorA soluble domain-like"/>
    <property type="match status" value="1"/>
</dbReference>
<keyword evidence="7" id="KW-0862">Zinc</keyword>
<dbReference type="PANTHER" id="PTHR46494:SF3">
    <property type="entry name" value="ZINC TRANSPORT PROTEIN ZNTB"/>
    <property type="match status" value="1"/>
</dbReference>
<dbReference type="InterPro" id="IPR002523">
    <property type="entry name" value="MgTranspt_CorA/ZnTranspt_ZntB"/>
</dbReference>
<keyword evidence="10 13" id="KW-0472">Membrane</keyword>
<dbReference type="SUPFAM" id="SSF144083">
    <property type="entry name" value="Magnesium transport protein CorA, transmembrane region"/>
    <property type="match status" value="1"/>
</dbReference>
<dbReference type="PANTHER" id="PTHR46494">
    <property type="entry name" value="CORA FAMILY METAL ION TRANSPORTER (EUROFUNG)"/>
    <property type="match status" value="1"/>
</dbReference>
<comment type="similarity">
    <text evidence="2">Belongs to the CorA metal ion transporter (MIT) (TC 1.A.35) family.</text>
</comment>
<dbReference type="InterPro" id="IPR045861">
    <property type="entry name" value="CorA_cytoplasmic_dom"/>
</dbReference>
<evidence type="ECO:0000256" key="11">
    <source>
        <dbReference type="SAM" id="Coils"/>
    </source>
</evidence>
<evidence type="ECO:0000256" key="4">
    <source>
        <dbReference type="ARBA" id="ARBA00022475"/>
    </source>
</evidence>
<protein>
    <submittedName>
        <fullName evidence="14">CorA family divalent cation transporter</fullName>
    </submittedName>
</protein>
<evidence type="ECO:0000256" key="2">
    <source>
        <dbReference type="ARBA" id="ARBA00009765"/>
    </source>
</evidence>
<dbReference type="EMBL" id="JAZHYN010000016">
    <property type="protein sequence ID" value="MEF3366328.1"/>
    <property type="molecule type" value="Genomic_DNA"/>
</dbReference>
<evidence type="ECO:0000256" key="12">
    <source>
        <dbReference type="SAM" id="MobiDB-lite"/>
    </source>
</evidence>
<keyword evidence="8 13" id="KW-1133">Transmembrane helix</keyword>
<evidence type="ECO:0000256" key="7">
    <source>
        <dbReference type="ARBA" id="ARBA00022833"/>
    </source>
</evidence>
<keyword evidence="15" id="KW-1185">Reference proteome</keyword>
<dbReference type="Pfam" id="PF01544">
    <property type="entry name" value="CorA"/>
    <property type="match status" value="1"/>
</dbReference>
<gene>
    <name evidence="14" type="ORF">V3H18_07260</name>
</gene>
<comment type="subcellular location">
    <subcellularLocation>
        <location evidence="1">Cell membrane</location>
        <topology evidence="1">Multi-pass membrane protein</topology>
    </subcellularLocation>
</comment>
<comment type="caution">
    <text evidence="14">The sequence shown here is derived from an EMBL/GenBank/DDBJ whole genome shotgun (WGS) entry which is preliminary data.</text>
</comment>
<evidence type="ECO:0000256" key="1">
    <source>
        <dbReference type="ARBA" id="ARBA00004651"/>
    </source>
</evidence>
<keyword evidence="6 13" id="KW-0812">Transmembrane</keyword>
<feature type="coiled-coil region" evidence="11">
    <location>
        <begin position="216"/>
        <end position="276"/>
    </location>
</feature>
<dbReference type="Gene3D" id="3.30.460.20">
    <property type="entry name" value="CorA soluble domain-like"/>
    <property type="match status" value="1"/>
</dbReference>
<keyword evidence="9" id="KW-0406">Ion transport</keyword>
<dbReference type="Proteomes" id="UP001350748">
    <property type="component" value="Unassembled WGS sequence"/>
</dbReference>
<organism evidence="14 15">
    <name type="scientific">Methylocystis borbori</name>
    <dbReference type="NCBI Taxonomy" id="3118750"/>
    <lineage>
        <taxon>Bacteria</taxon>
        <taxon>Pseudomonadati</taxon>
        <taxon>Pseudomonadota</taxon>
        <taxon>Alphaproteobacteria</taxon>
        <taxon>Hyphomicrobiales</taxon>
        <taxon>Methylocystaceae</taxon>
        <taxon>Methylocystis</taxon>
    </lineage>
</organism>
<feature type="region of interest" description="Disordered" evidence="12">
    <location>
        <begin position="344"/>
        <end position="366"/>
    </location>
</feature>
<keyword evidence="5" id="KW-0997">Cell inner membrane</keyword>
<feature type="compositionally biased region" description="Basic and acidic residues" evidence="12">
    <location>
        <begin position="347"/>
        <end position="366"/>
    </location>
</feature>
<evidence type="ECO:0000256" key="13">
    <source>
        <dbReference type="SAM" id="Phobius"/>
    </source>
</evidence>
<evidence type="ECO:0000256" key="10">
    <source>
        <dbReference type="ARBA" id="ARBA00023136"/>
    </source>
</evidence>
<evidence type="ECO:0000256" key="5">
    <source>
        <dbReference type="ARBA" id="ARBA00022519"/>
    </source>
</evidence>
<accession>A0ABU7XG08</accession>
<keyword evidence="11" id="KW-0175">Coiled coil</keyword>
<reference evidence="14 15" key="1">
    <citation type="submission" date="2024-02" db="EMBL/GenBank/DDBJ databases">
        <authorList>
            <person name="Grouzdev D."/>
        </authorList>
    </citation>
    <scope>NUCLEOTIDE SEQUENCE [LARGE SCALE GENOMIC DNA]</scope>
    <source>
        <strain evidence="14 15">9N</strain>
    </source>
</reference>
<evidence type="ECO:0000313" key="14">
    <source>
        <dbReference type="EMBL" id="MEF3366328.1"/>
    </source>
</evidence>
<dbReference type="InterPro" id="IPR045863">
    <property type="entry name" value="CorA_TM1_TM2"/>
</dbReference>